<evidence type="ECO:0000313" key="2">
    <source>
        <dbReference type="EMBL" id="KAL3338520.1"/>
    </source>
</evidence>
<proteinExistence type="predicted"/>
<protein>
    <submittedName>
        <fullName evidence="2">Uncharacterized protein</fullName>
    </submittedName>
</protein>
<feature type="non-terminal residue" evidence="2">
    <location>
        <position position="1"/>
    </location>
</feature>
<feature type="region of interest" description="Disordered" evidence="1">
    <location>
        <begin position="1"/>
        <end position="37"/>
    </location>
</feature>
<dbReference type="AlphaFoldDB" id="A0ABD2S3P7"/>
<dbReference type="EMBL" id="JBJKTR010000016">
    <property type="protein sequence ID" value="KAL3338520.1"/>
    <property type="molecule type" value="Genomic_DNA"/>
</dbReference>
<evidence type="ECO:0000256" key="1">
    <source>
        <dbReference type="SAM" id="MobiDB-lite"/>
    </source>
</evidence>
<keyword evidence="3" id="KW-1185">Reference proteome</keyword>
<sequence>HSKQHHTSRPYRSYPFSRMPDDAATEPATQLSSSTIPATRHAFPSLWHEIETRRAQGRINRSQASVSPFPLPEWVELAGKGVAPNWCKKFMAFEFRMDPLPMRIPSVSPQFLP</sequence>
<reference evidence="2 3" key="1">
    <citation type="submission" date="2024-05" db="EMBL/GenBank/DDBJ databases">
        <title>De novo assembly of an allotetraploid wild potato.</title>
        <authorList>
            <person name="Hosaka A.J."/>
        </authorList>
    </citation>
    <scope>NUCLEOTIDE SEQUENCE [LARGE SCALE GENOMIC DNA]</scope>
    <source>
        <tissue evidence="2">Young leaves</tissue>
    </source>
</reference>
<feature type="compositionally biased region" description="Polar residues" evidence="1">
    <location>
        <begin position="27"/>
        <end position="37"/>
    </location>
</feature>
<dbReference type="Proteomes" id="UP001627284">
    <property type="component" value="Unassembled WGS sequence"/>
</dbReference>
<name>A0ABD2S3P7_9SOLN</name>
<comment type="caution">
    <text evidence="2">The sequence shown here is derived from an EMBL/GenBank/DDBJ whole genome shotgun (WGS) entry which is preliminary data.</text>
</comment>
<evidence type="ECO:0000313" key="3">
    <source>
        <dbReference type="Proteomes" id="UP001627284"/>
    </source>
</evidence>
<accession>A0ABD2S3P7</accession>
<gene>
    <name evidence="2" type="ORF">AABB24_027580</name>
</gene>
<organism evidence="2 3">
    <name type="scientific">Solanum stoloniferum</name>
    <dbReference type="NCBI Taxonomy" id="62892"/>
    <lineage>
        <taxon>Eukaryota</taxon>
        <taxon>Viridiplantae</taxon>
        <taxon>Streptophyta</taxon>
        <taxon>Embryophyta</taxon>
        <taxon>Tracheophyta</taxon>
        <taxon>Spermatophyta</taxon>
        <taxon>Magnoliopsida</taxon>
        <taxon>eudicotyledons</taxon>
        <taxon>Gunneridae</taxon>
        <taxon>Pentapetalae</taxon>
        <taxon>asterids</taxon>
        <taxon>lamiids</taxon>
        <taxon>Solanales</taxon>
        <taxon>Solanaceae</taxon>
        <taxon>Solanoideae</taxon>
        <taxon>Solaneae</taxon>
        <taxon>Solanum</taxon>
    </lineage>
</organism>